<evidence type="ECO:0000256" key="1">
    <source>
        <dbReference type="SAM" id="Phobius"/>
    </source>
</evidence>
<keyword evidence="1" id="KW-0472">Membrane</keyword>
<keyword evidence="3" id="KW-1185">Reference proteome</keyword>
<evidence type="ECO:0000313" key="2">
    <source>
        <dbReference type="EMBL" id="MEM5502789.1"/>
    </source>
</evidence>
<sequence>MSKVVAKAASNDAFERARRHSTKVRVFKRLLPIIALVGVVFVGGVLFISRIVPDGSVDLASSTISDGKLVMASPKLNGMTKDKRPYRVTASRAIQDLSGETAMQLEKLVAKVELENGAEAELSAPTGSFDEEKSTLLLDQQAILTTSDGMRAVLGSADIDLASGNVTAKDKVTITQELTTIYSDKMDVYDGGNHIIFSDNVTLVMQPSVVSKKRQDMATAQEDISATVDTN</sequence>
<dbReference type="InterPro" id="IPR010664">
    <property type="entry name" value="LipoPS_assembly_LptC-rel"/>
</dbReference>
<comment type="caution">
    <text evidence="2">The sequence shown here is derived from an EMBL/GenBank/DDBJ whole genome shotgun (WGS) entry which is preliminary data.</text>
</comment>
<proteinExistence type="predicted"/>
<evidence type="ECO:0000313" key="3">
    <source>
        <dbReference type="Proteomes" id="UP001477870"/>
    </source>
</evidence>
<organism evidence="2 3">
    <name type="scientific">Ahrensia kielensis</name>
    <dbReference type="NCBI Taxonomy" id="76980"/>
    <lineage>
        <taxon>Bacteria</taxon>
        <taxon>Pseudomonadati</taxon>
        <taxon>Pseudomonadota</taxon>
        <taxon>Alphaproteobacteria</taxon>
        <taxon>Hyphomicrobiales</taxon>
        <taxon>Ahrensiaceae</taxon>
        <taxon>Ahrensia</taxon>
    </lineage>
</organism>
<dbReference type="RefSeq" id="WP_342849021.1">
    <property type="nucleotide sequence ID" value="NZ_JBBMQO010000008.1"/>
</dbReference>
<reference evidence="2 3" key="1">
    <citation type="submission" date="2024-03" db="EMBL/GenBank/DDBJ databases">
        <title>Community enrichment and isolation of bacterial strains for fucoidan degradation.</title>
        <authorList>
            <person name="Sichert A."/>
        </authorList>
    </citation>
    <scope>NUCLEOTIDE SEQUENCE [LARGE SCALE GENOMIC DNA]</scope>
    <source>
        <strain evidence="2 3">AS62</strain>
    </source>
</reference>
<name>A0ABU9T9I6_9HYPH</name>
<dbReference type="Proteomes" id="UP001477870">
    <property type="component" value="Unassembled WGS sequence"/>
</dbReference>
<feature type="transmembrane region" description="Helical" evidence="1">
    <location>
        <begin position="26"/>
        <end position="48"/>
    </location>
</feature>
<dbReference type="EMBL" id="JBBMQO010000008">
    <property type="protein sequence ID" value="MEM5502789.1"/>
    <property type="molecule type" value="Genomic_DNA"/>
</dbReference>
<gene>
    <name evidence="2" type="primary">lptC</name>
    <name evidence="2" type="ORF">WNY59_14450</name>
</gene>
<protein>
    <submittedName>
        <fullName evidence="2">LPS export ABC transporter periplasmic protein LptC</fullName>
    </submittedName>
</protein>
<dbReference type="Pfam" id="PF06835">
    <property type="entry name" value="LptC"/>
    <property type="match status" value="1"/>
</dbReference>
<keyword evidence="1" id="KW-0812">Transmembrane</keyword>
<keyword evidence="1" id="KW-1133">Transmembrane helix</keyword>
<accession>A0ABU9T9I6</accession>